<evidence type="ECO:0000256" key="1">
    <source>
        <dbReference type="SAM" id="MobiDB-lite"/>
    </source>
</evidence>
<feature type="compositionally biased region" description="Basic and acidic residues" evidence="1">
    <location>
        <begin position="445"/>
        <end position="460"/>
    </location>
</feature>
<organism evidence="2 3">
    <name type="scientific">Geosmithia morbida</name>
    <dbReference type="NCBI Taxonomy" id="1094350"/>
    <lineage>
        <taxon>Eukaryota</taxon>
        <taxon>Fungi</taxon>
        <taxon>Dikarya</taxon>
        <taxon>Ascomycota</taxon>
        <taxon>Pezizomycotina</taxon>
        <taxon>Sordariomycetes</taxon>
        <taxon>Hypocreomycetidae</taxon>
        <taxon>Hypocreales</taxon>
        <taxon>Bionectriaceae</taxon>
        <taxon>Geosmithia</taxon>
    </lineage>
</organism>
<dbReference type="PANTHER" id="PTHR35179">
    <property type="entry name" value="PROTEIN CBG02620"/>
    <property type="match status" value="1"/>
</dbReference>
<comment type="caution">
    <text evidence="2">The sequence shown here is derived from an EMBL/GenBank/DDBJ whole genome shotgun (WGS) entry which is preliminary data.</text>
</comment>
<feature type="compositionally biased region" description="Gly residues" evidence="1">
    <location>
        <begin position="19"/>
        <end position="29"/>
    </location>
</feature>
<dbReference type="EMBL" id="JAANYQ010000002">
    <property type="protein sequence ID" value="KAF4126209.1"/>
    <property type="molecule type" value="Genomic_DNA"/>
</dbReference>
<feature type="region of interest" description="Disordered" evidence="1">
    <location>
        <begin position="1"/>
        <end position="49"/>
    </location>
</feature>
<dbReference type="PANTHER" id="PTHR35179:SF2">
    <property type="entry name" value="START DOMAIN-CONTAINING PROTEIN"/>
    <property type="match status" value="1"/>
</dbReference>
<keyword evidence="3" id="KW-1185">Reference proteome</keyword>
<reference evidence="2" key="1">
    <citation type="submission" date="2020-03" db="EMBL/GenBank/DDBJ databases">
        <title>Site-based positive gene gene selection in Geosmithia morbida across the United States reveals a broad range of putative effectors and factors for local host and environmental adapation.</title>
        <authorList>
            <person name="Onufrak A."/>
            <person name="Murdoch R.W."/>
            <person name="Gazis R."/>
            <person name="Huff M."/>
            <person name="Staton M."/>
            <person name="Klingeman W."/>
            <person name="Hadziabdic D."/>
        </authorList>
    </citation>
    <scope>NUCLEOTIDE SEQUENCE</scope>
    <source>
        <strain evidence="2">1262</strain>
    </source>
</reference>
<protein>
    <recommendedName>
        <fullName evidence="4">Geranylgeranyl pyrophosphate synthetase</fullName>
    </recommendedName>
</protein>
<sequence>MLHKRGHVQSFRGARRGTWGSGSPRGGRGACQQPKLVEETPPPPCGPLLEEISLEDILDRSRGELERHGITDCELVASYNWLDKPGRSMIIPGMPPRWTPPPFPSTLKKDSGTYYRDQNACWYPAHPTEPGAEAIMRLKADQQDTRDSFDVDIFACGSTLGNLLRFVNGGDMKFRMLVEVVGKTVHLIRRENSPYDTIPGVYGYGHTFPEAYTTWDSPVRGSDSHQRIVRYRLGGMHFLVRSKGDGYLPDKVPENLRNVSSDTGESHRASSIDSLASALAGNSVSRRAQSSEGQPSLQISVAGQLIPQEAVFNLKTRSAMKKLDGSTAVEVLEVEVPRLWVSQIPNLVLAYHKRGLFDDIEIQDARPAIAKWESDKEPEVKRFVVLLRKIVEIARSKDDGKFEIVRNDGENVIRIMQQMPDVAPAFSPETAERWERWLDAGGNKSDSHSDQRSYEEESSRFDQGSDLNDTLNHGWSDDSGSEKDLTACDEECGYCGRCVY</sequence>
<accession>A0A9P4Z3Z9</accession>
<dbReference type="AlphaFoldDB" id="A0A9P4Z3Z9"/>
<dbReference type="Proteomes" id="UP000749293">
    <property type="component" value="Unassembled WGS sequence"/>
</dbReference>
<name>A0A9P4Z3Z9_9HYPO</name>
<dbReference type="OrthoDB" id="5393654at2759"/>
<dbReference type="RefSeq" id="XP_035324861.1">
    <property type="nucleotide sequence ID" value="XM_035463437.1"/>
</dbReference>
<feature type="compositionally biased region" description="Polar residues" evidence="1">
    <location>
        <begin position="461"/>
        <end position="473"/>
    </location>
</feature>
<dbReference type="GeneID" id="55967685"/>
<evidence type="ECO:0000313" key="3">
    <source>
        <dbReference type="Proteomes" id="UP000749293"/>
    </source>
</evidence>
<evidence type="ECO:0008006" key="4">
    <source>
        <dbReference type="Google" id="ProtNLM"/>
    </source>
</evidence>
<feature type="region of interest" description="Disordered" evidence="1">
    <location>
        <begin position="440"/>
        <end position="483"/>
    </location>
</feature>
<evidence type="ECO:0000313" key="2">
    <source>
        <dbReference type="EMBL" id="KAF4126209.1"/>
    </source>
</evidence>
<proteinExistence type="predicted"/>
<gene>
    <name evidence="2" type="ORF">GMORB2_1455</name>
</gene>